<dbReference type="EMBL" id="PCPH01000001">
    <property type="protein sequence ID" value="PRB92633.1"/>
    <property type="molecule type" value="Genomic_DNA"/>
</dbReference>
<keyword evidence="1" id="KW-1133">Transmembrane helix</keyword>
<dbReference type="Proteomes" id="UP000238534">
    <property type="component" value="Unassembled WGS sequence"/>
</dbReference>
<dbReference type="AlphaFoldDB" id="A0A2S9D2D7"/>
<evidence type="ECO:0000313" key="4">
    <source>
        <dbReference type="Proteomes" id="UP000238325"/>
    </source>
</evidence>
<name>A0A2S9D2D7_CHRCI</name>
<protein>
    <submittedName>
        <fullName evidence="2">Uncharacterized protein</fullName>
    </submittedName>
</protein>
<evidence type="ECO:0000256" key="1">
    <source>
        <dbReference type="SAM" id="Phobius"/>
    </source>
</evidence>
<accession>A0A2S9D2D7</accession>
<dbReference type="RefSeq" id="WP_105681563.1">
    <property type="nucleotide sequence ID" value="NZ_JBBGZD010000001.1"/>
</dbReference>
<organism evidence="2 5">
    <name type="scientific">Chryseobacterium culicis</name>
    <dbReference type="NCBI Taxonomy" id="680127"/>
    <lineage>
        <taxon>Bacteria</taxon>
        <taxon>Pseudomonadati</taxon>
        <taxon>Bacteroidota</taxon>
        <taxon>Flavobacteriia</taxon>
        <taxon>Flavobacteriales</taxon>
        <taxon>Weeksellaceae</taxon>
        <taxon>Chryseobacterium group</taxon>
        <taxon>Chryseobacterium</taxon>
    </lineage>
</organism>
<keyword evidence="4" id="KW-1185">Reference proteome</keyword>
<comment type="caution">
    <text evidence="2">The sequence shown here is derived from an EMBL/GenBank/DDBJ whole genome shotgun (WGS) entry which is preliminary data.</text>
</comment>
<evidence type="ECO:0000313" key="2">
    <source>
        <dbReference type="EMBL" id="PRB86881.1"/>
    </source>
</evidence>
<feature type="transmembrane region" description="Helical" evidence="1">
    <location>
        <begin position="12"/>
        <end position="37"/>
    </location>
</feature>
<dbReference type="Proteomes" id="UP000238325">
    <property type="component" value="Unassembled WGS sequence"/>
</dbReference>
<evidence type="ECO:0000313" key="5">
    <source>
        <dbReference type="Proteomes" id="UP000238534"/>
    </source>
</evidence>
<sequence>MPVIFKIKNKTNWVVTFILGLGLLIISLIILIIIPLMSMQTEGIFIIFNYILSVIPFAGFFILLLYFWLWNTFGKTVLTIEPEQITIRYKNKLFTAPKVYLKKEIDQVQTKDFTIEKSKLGVRYNFSLSGSTYSVVFIQKDREIRILDWITETKACEITDEIKKMWY</sequence>
<dbReference type="EMBL" id="PCPP01000001">
    <property type="protein sequence ID" value="PRB86881.1"/>
    <property type="molecule type" value="Genomic_DNA"/>
</dbReference>
<dbReference type="OrthoDB" id="1361463at2"/>
<feature type="transmembrane region" description="Helical" evidence="1">
    <location>
        <begin position="43"/>
        <end position="69"/>
    </location>
</feature>
<proteinExistence type="predicted"/>
<evidence type="ECO:0000313" key="3">
    <source>
        <dbReference type="EMBL" id="PRB92633.1"/>
    </source>
</evidence>
<gene>
    <name evidence="2" type="ORF">CQ022_11715</name>
    <name evidence="3" type="ORF">CQ033_05385</name>
</gene>
<reference evidence="4 5" key="1">
    <citation type="submission" date="2017-09" db="EMBL/GenBank/DDBJ databases">
        <title>Genomic, metabolic, and phenotypic characteristics of bacterial isolates from the natural microbiome of the model nematode Caenorhabditis elegans.</title>
        <authorList>
            <person name="Zimmermann J."/>
            <person name="Obeng N."/>
            <person name="Yang W."/>
            <person name="Obeng O."/>
            <person name="Kissoyan K."/>
            <person name="Pees B."/>
            <person name="Dirksen P."/>
            <person name="Hoppner M."/>
            <person name="Franke A."/>
            <person name="Rosenstiel P."/>
            <person name="Leippe M."/>
            <person name="Dierking K."/>
            <person name="Kaleta C."/>
            <person name="Schulenburg H."/>
        </authorList>
    </citation>
    <scope>NUCLEOTIDE SEQUENCE [LARGE SCALE GENOMIC DNA]</scope>
    <source>
        <strain evidence="2 5">MYb25</strain>
        <strain evidence="3 4">MYb44</strain>
    </source>
</reference>
<keyword evidence="1" id="KW-0812">Transmembrane</keyword>
<keyword evidence="1" id="KW-0472">Membrane</keyword>